<dbReference type="PRINTS" id="PR00119">
    <property type="entry name" value="CATATPASE"/>
</dbReference>
<dbReference type="EMBL" id="JAPVER010000020">
    <property type="protein sequence ID" value="MCZ3365448.1"/>
    <property type="molecule type" value="Genomic_DNA"/>
</dbReference>
<dbReference type="PANTHER" id="PTHR43520">
    <property type="entry name" value="ATP7, ISOFORM B"/>
    <property type="match status" value="1"/>
</dbReference>
<dbReference type="InterPro" id="IPR036412">
    <property type="entry name" value="HAD-like_sf"/>
</dbReference>
<keyword evidence="7" id="KW-0067">ATP-binding</keyword>
<comment type="subcellular location">
    <subcellularLocation>
        <location evidence="1">Cell membrane</location>
        <topology evidence="1">Multi-pass membrane protein</topology>
    </subcellularLocation>
</comment>
<dbReference type="SUPFAM" id="SSF81665">
    <property type="entry name" value="Calcium ATPase, transmembrane domain M"/>
    <property type="match status" value="1"/>
</dbReference>
<evidence type="ECO:0000256" key="3">
    <source>
        <dbReference type="ARBA" id="ARBA00022475"/>
    </source>
</evidence>
<dbReference type="InterPro" id="IPR001757">
    <property type="entry name" value="P_typ_ATPase"/>
</dbReference>
<evidence type="ECO:0000256" key="6">
    <source>
        <dbReference type="ARBA" id="ARBA00022741"/>
    </source>
</evidence>
<dbReference type="EC" id="3.6.3.-" evidence="14"/>
<dbReference type="Gene3D" id="2.70.150.10">
    <property type="entry name" value="Calcium-transporting ATPase, cytoplasmic transduction domain A"/>
    <property type="match status" value="1"/>
</dbReference>
<comment type="caution">
    <text evidence="14">The sequence shown here is derived from an EMBL/GenBank/DDBJ whole genome shotgun (WGS) entry which is preliminary data.</text>
</comment>
<dbReference type="InterPro" id="IPR023214">
    <property type="entry name" value="HAD_sf"/>
</dbReference>
<feature type="domain" description="P-type ATPase A" evidence="12">
    <location>
        <begin position="210"/>
        <end position="311"/>
    </location>
</feature>
<feature type="transmembrane region" description="Helical" evidence="11">
    <location>
        <begin position="327"/>
        <end position="349"/>
    </location>
</feature>
<name>A0A9E5DL37_9EURY</name>
<evidence type="ECO:0000256" key="1">
    <source>
        <dbReference type="ARBA" id="ARBA00004651"/>
    </source>
</evidence>
<dbReference type="Proteomes" id="UP001074446">
    <property type="component" value="Unassembled WGS sequence"/>
</dbReference>
<dbReference type="InterPro" id="IPR023299">
    <property type="entry name" value="ATPase_P-typ_cyto_dom_N"/>
</dbReference>
<dbReference type="SFLD" id="SFLDF00027">
    <property type="entry name" value="p-type_atpase"/>
    <property type="match status" value="1"/>
</dbReference>
<evidence type="ECO:0000256" key="9">
    <source>
        <dbReference type="ARBA" id="ARBA00022989"/>
    </source>
</evidence>
<dbReference type="EMBL" id="JAPVES010000030">
    <property type="protein sequence ID" value="MCZ3373199.1"/>
    <property type="molecule type" value="Genomic_DNA"/>
</dbReference>
<dbReference type="GO" id="GO:0055070">
    <property type="term" value="P:copper ion homeostasis"/>
    <property type="evidence" value="ECO:0007669"/>
    <property type="project" value="TreeGrafter"/>
</dbReference>
<dbReference type="Proteomes" id="UP001068021">
    <property type="component" value="Unassembled WGS sequence"/>
</dbReference>
<keyword evidence="15" id="KW-1185">Reference proteome</keyword>
<feature type="transmembrane region" description="Helical" evidence="11">
    <location>
        <begin position="694"/>
        <end position="712"/>
    </location>
</feature>
<dbReference type="AlphaFoldDB" id="A0A9E5DL37"/>
<keyword evidence="5" id="KW-0479">Metal-binding</keyword>
<dbReference type="Gene3D" id="3.40.1110.10">
    <property type="entry name" value="Calcium-transporting ATPase, cytoplasmic domain N"/>
    <property type="match status" value="1"/>
</dbReference>
<organism evidence="14">
    <name type="scientific">Methanobacterium veterum</name>
    <dbReference type="NCBI Taxonomy" id="408577"/>
    <lineage>
        <taxon>Archaea</taxon>
        <taxon>Methanobacteriati</taxon>
        <taxon>Methanobacteriota</taxon>
        <taxon>Methanomada group</taxon>
        <taxon>Methanobacteria</taxon>
        <taxon>Methanobacteriales</taxon>
        <taxon>Methanobacteriaceae</taxon>
        <taxon>Methanobacterium</taxon>
    </lineage>
</organism>
<evidence type="ECO:0000256" key="4">
    <source>
        <dbReference type="ARBA" id="ARBA00022692"/>
    </source>
</evidence>
<feature type="transmembrane region" description="Helical" evidence="11">
    <location>
        <begin position="664"/>
        <end position="688"/>
    </location>
</feature>
<dbReference type="GO" id="GO:0005507">
    <property type="term" value="F:copper ion binding"/>
    <property type="evidence" value="ECO:0007669"/>
    <property type="project" value="TreeGrafter"/>
</dbReference>
<dbReference type="NCBIfam" id="TIGR01525">
    <property type="entry name" value="ATPase-IB_hvy"/>
    <property type="match status" value="1"/>
</dbReference>
<dbReference type="GO" id="GO:0016887">
    <property type="term" value="F:ATP hydrolysis activity"/>
    <property type="evidence" value="ECO:0007669"/>
    <property type="project" value="InterPro"/>
</dbReference>
<evidence type="ECO:0000313" key="14">
    <source>
        <dbReference type="EMBL" id="MCZ3373199.1"/>
    </source>
</evidence>
<evidence type="ECO:0000256" key="5">
    <source>
        <dbReference type="ARBA" id="ARBA00022723"/>
    </source>
</evidence>
<dbReference type="NCBIfam" id="TIGR01494">
    <property type="entry name" value="ATPase_P-type"/>
    <property type="match status" value="1"/>
</dbReference>
<dbReference type="GO" id="GO:0005886">
    <property type="term" value="C:plasma membrane"/>
    <property type="evidence" value="ECO:0007669"/>
    <property type="project" value="UniProtKB-SubCell"/>
</dbReference>
<keyword evidence="9 11" id="KW-1133">Transmembrane helix</keyword>
<keyword evidence="4 11" id="KW-0812">Transmembrane</keyword>
<keyword evidence="10 11" id="KW-0472">Membrane</keyword>
<dbReference type="GO" id="GO:0005524">
    <property type="term" value="F:ATP binding"/>
    <property type="evidence" value="ECO:0007669"/>
    <property type="project" value="UniProtKB-KW"/>
</dbReference>
<dbReference type="InterPro" id="IPR008250">
    <property type="entry name" value="ATPase_P-typ_transduc_dom_A_sf"/>
</dbReference>
<protein>
    <submittedName>
        <fullName evidence="14">Copper-translocating P-type ATPase</fullName>
        <ecNumber evidence="14">3.6.3.-</ecNumber>
    </submittedName>
</protein>
<accession>A0A9E5DL37</accession>
<dbReference type="NCBIfam" id="TIGR01511">
    <property type="entry name" value="ATPase-IB1_Cu"/>
    <property type="match status" value="1"/>
</dbReference>
<dbReference type="SUPFAM" id="SSF56784">
    <property type="entry name" value="HAD-like"/>
    <property type="match status" value="1"/>
</dbReference>
<feature type="transmembrane region" description="Helical" evidence="11">
    <location>
        <begin position="82"/>
        <end position="103"/>
    </location>
</feature>
<evidence type="ECO:0000313" key="13">
    <source>
        <dbReference type="EMBL" id="MCZ3365448.1"/>
    </source>
</evidence>
<feature type="transmembrane region" description="Helical" evidence="11">
    <location>
        <begin position="146"/>
        <end position="168"/>
    </location>
</feature>
<dbReference type="Pfam" id="PF00122">
    <property type="entry name" value="E1-E2_ATPase"/>
    <property type="match status" value="1"/>
</dbReference>
<sequence>MNPQDILQNRYNTKSTYYIILIHDICGGVKINHDDSNHEHMHHEKHGEKGKCIVCGQQMEEEHRVHGEHVHTGMLKDLKRRFWISLILTVPILILSPTIQELIGLGASIRFPGDSYILFILSSIVYFYGGYPFFKGFYNQLKLRVPGMDTLISVAITSAYLYSSAVVFGLMGEVFFWELATLIDIMLIGHWLEMRSVMGASRALEKLVKLMPSSAHKLMDDGSTMDIPLDELVVGDHVLVKPGEKVPVDGEIIKGNTSVDESMLTGESQPVFKDINAEVIGGSVNGDGSITVEIKKTGKDSFLSQVINLVKEAQESKSRTQNIADRFATGLTVIALSGGFLTFLVWFIFTSFGSEFALERAVTVMVITCPHALGLAVPLVVAVSTALSAQNGLLIRNRASFEKSRDINAIIFDKTGTLTRGKFGVTDILPLGEYSENEILKYAASLESYSEHPIAKGIVESAKETFNVEDFKAIPGKGVQGIIAGKKVEVVSPGYLKEKNISISNENLNELFLQGKTIIFVIMEGKLKGAIALADIIREESKEAVQKLKDMGIQCIMITGDRKEVAEWVAKEISLDKYYAEVLPQEKAQRVRKIQSEGLIVAMTGDGINDAPALAQADVGIAIGAGTDVAIEAGDVVLVRSNPLDVVYVVKLAKSTYRKMIENLLWGTGYNVFAIPIAAGILFAYGIILTPAAGAILMSVSTIIVAFNSRFLKIEK</sequence>
<dbReference type="InterPro" id="IPR027256">
    <property type="entry name" value="P-typ_ATPase_IB"/>
</dbReference>
<evidence type="ECO:0000256" key="8">
    <source>
        <dbReference type="ARBA" id="ARBA00022967"/>
    </source>
</evidence>
<dbReference type="RefSeq" id="WP_269221196.1">
    <property type="nucleotide sequence ID" value="NZ_JAPVER010000020.1"/>
</dbReference>
<evidence type="ECO:0000259" key="12">
    <source>
        <dbReference type="Pfam" id="PF00122"/>
    </source>
</evidence>
<comment type="similarity">
    <text evidence="2">Belongs to the cation transport ATPase (P-type) (TC 3.A.3) family. Type IB subfamily.</text>
</comment>
<dbReference type="Gene3D" id="3.40.50.1000">
    <property type="entry name" value="HAD superfamily/HAD-like"/>
    <property type="match status" value="1"/>
</dbReference>
<feature type="transmembrane region" description="Helical" evidence="11">
    <location>
        <begin position="115"/>
        <end position="134"/>
    </location>
</feature>
<feature type="transmembrane region" description="Helical" evidence="11">
    <location>
        <begin position="174"/>
        <end position="192"/>
    </location>
</feature>
<gene>
    <name evidence="14" type="ORF">O3H35_11190</name>
    <name evidence="13" type="ORF">O3H54_06090</name>
</gene>
<feature type="transmembrane region" description="Helical" evidence="11">
    <location>
        <begin position="361"/>
        <end position="389"/>
    </location>
</feature>
<dbReference type="GO" id="GO:0043682">
    <property type="term" value="F:P-type divalent copper transporter activity"/>
    <property type="evidence" value="ECO:0007669"/>
    <property type="project" value="TreeGrafter"/>
</dbReference>
<reference evidence="14" key="1">
    <citation type="submission" date="2022-12" db="EMBL/GenBank/DDBJ databases">
        <title>Reclassification of two methanogenic archaea species isolated from the Kolyma lowland permafrost.</title>
        <authorList>
            <person name="Trubitsyn V.E."/>
            <person name="Rivkina E.M."/>
            <person name="Shcherbakova V.A."/>
        </authorList>
    </citation>
    <scope>NUCLEOTIDE SEQUENCE</scope>
    <source>
        <strain evidence="13">M2</strain>
        <strain evidence="14">MK4</strain>
    </source>
</reference>
<keyword evidence="3" id="KW-1003">Cell membrane</keyword>
<dbReference type="PRINTS" id="PR00943">
    <property type="entry name" value="CUATPASE"/>
</dbReference>
<evidence type="ECO:0000256" key="7">
    <source>
        <dbReference type="ARBA" id="ARBA00022840"/>
    </source>
</evidence>
<keyword evidence="6" id="KW-0547">Nucleotide-binding</keyword>
<dbReference type="PANTHER" id="PTHR43520:SF8">
    <property type="entry name" value="P-TYPE CU(+) TRANSPORTER"/>
    <property type="match status" value="1"/>
</dbReference>
<dbReference type="InterPro" id="IPR059000">
    <property type="entry name" value="ATPase_P-type_domA"/>
</dbReference>
<dbReference type="SUPFAM" id="SSF81653">
    <property type="entry name" value="Calcium ATPase, transduction domain A"/>
    <property type="match status" value="1"/>
</dbReference>
<evidence type="ECO:0000313" key="15">
    <source>
        <dbReference type="Proteomes" id="UP001068021"/>
    </source>
</evidence>
<dbReference type="InterPro" id="IPR044492">
    <property type="entry name" value="P_typ_ATPase_HD_dom"/>
</dbReference>
<evidence type="ECO:0000256" key="10">
    <source>
        <dbReference type="ARBA" id="ARBA00023136"/>
    </source>
</evidence>
<dbReference type="FunFam" id="2.70.150.10:FF:000020">
    <property type="entry name" value="Copper-exporting P-type ATPase A"/>
    <property type="match status" value="1"/>
</dbReference>
<dbReference type="Pfam" id="PF00702">
    <property type="entry name" value="Hydrolase"/>
    <property type="match status" value="1"/>
</dbReference>
<dbReference type="InterPro" id="IPR018303">
    <property type="entry name" value="ATPase_P-typ_P_site"/>
</dbReference>
<dbReference type="SFLD" id="SFLDG00002">
    <property type="entry name" value="C1.7:_P-type_atpase_like"/>
    <property type="match status" value="1"/>
</dbReference>
<proteinExistence type="inferred from homology"/>
<evidence type="ECO:0000256" key="11">
    <source>
        <dbReference type="SAM" id="Phobius"/>
    </source>
</evidence>
<keyword evidence="14" id="KW-0378">Hydrolase</keyword>
<keyword evidence="8" id="KW-1278">Translocase</keyword>
<dbReference type="SFLD" id="SFLDS00003">
    <property type="entry name" value="Haloacid_Dehalogenase"/>
    <property type="match status" value="1"/>
</dbReference>
<dbReference type="PROSITE" id="PS00154">
    <property type="entry name" value="ATPASE_E1_E2"/>
    <property type="match status" value="1"/>
</dbReference>
<evidence type="ECO:0000256" key="2">
    <source>
        <dbReference type="ARBA" id="ARBA00006024"/>
    </source>
</evidence>
<dbReference type="InterPro" id="IPR023298">
    <property type="entry name" value="ATPase_P-typ_TM_dom_sf"/>
</dbReference>